<dbReference type="RefSeq" id="WP_169113429.1">
    <property type="nucleotide sequence ID" value="NZ_CP051684.1"/>
</dbReference>
<feature type="transmembrane region" description="Helical" evidence="1">
    <location>
        <begin position="152"/>
        <end position="170"/>
    </location>
</feature>
<gene>
    <name evidence="2" type="ORF">HH213_20230</name>
</gene>
<evidence type="ECO:0000313" key="3">
    <source>
        <dbReference type="Proteomes" id="UP000503117"/>
    </source>
</evidence>
<proteinExistence type="predicted"/>
<name>A0ABX6MD07_9BURK</name>
<dbReference type="EMBL" id="CP051684">
    <property type="protein sequence ID" value="QJD92216.1"/>
    <property type="molecule type" value="Genomic_DNA"/>
</dbReference>
<evidence type="ECO:0000313" key="2">
    <source>
        <dbReference type="EMBL" id="QJD92216.1"/>
    </source>
</evidence>
<keyword evidence="3" id="KW-1185">Reference proteome</keyword>
<keyword evidence="1" id="KW-0812">Transmembrane</keyword>
<feature type="transmembrane region" description="Helical" evidence="1">
    <location>
        <begin position="182"/>
        <end position="201"/>
    </location>
</feature>
<feature type="transmembrane region" description="Helical" evidence="1">
    <location>
        <begin position="207"/>
        <end position="230"/>
    </location>
</feature>
<accession>A0ABX6MD07</accession>
<organism evidence="2 3">
    <name type="scientific">Duganella dendranthematis</name>
    <dbReference type="NCBI Taxonomy" id="2728021"/>
    <lineage>
        <taxon>Bacteria</taxon>
        <taxon>Pseudomonadati</taxon>
        <taxon>Pseudomonadota</taxon>
        <taxon>Betaproteobacteria</taxon>
        <taxon>Burkholderiales</taxon>
        <taxon>Oxalobacteraceae</taxon>
        <taxon>Telluria group</taxon>
        <taxon>Duganella</taxon>
    </lineage>
</organism>
<keyword evidence="1" id="KW-0472">Membrane</keyword>
<keyword evidence="1" id="KW-1133">Transmembrane helix</keyword>
<protein>
    <submittedName>
        <fullName evidence="2">Uncharacterized protein</fullName>
    </submittedName>
</protein>
<reference evidence="2 3" key="1">
    <citation type="submission" date="2020-04" db="EMBL/GenBank/DDBJ databases">
        <title>Genome sequencing of novel species.</title>
        <authorList>
            <person name="Heo J."/>
            <person name="Kim S.-J."/>
            <person name="Kim J.-S."/>
            <person name="Hong S.-B."/>
            <person name="Kwon S.-W."/>
        </authorList>
    </citation>
    <scope>NUCLEOTIDE SEQUENCE [LARGE SCALE GENOMIC DNA]</scope>
    <source>
        <strain evidence="2 3">AF9R3</strain>
    </source>
</reference>
<sequence length="231" mass="24265">MQQSDEEAFENAIKSLEATAASVGVHLEIDSTARQIYAREIKAMSGTLRREVAKGRMTWAQAAEQANNTRNVVMQLTRSRTTPVARAFAEHKKAEGRGLNALVAEKTAKLFGKNAVFEKLSPSQQSRVFAEIVDSAGRSQPTITRNVLRLSYVGRSVILLSLALSTYNVLTARNKSAAVKRELVTTAAGIGGSVAAGALAGLACGPGAPVCVTIGAFAGGALAAFGAGFIW</sequence>
<evidence type="ECO:0000256" key="1">
    <source>
        <dbReference type="SAM" id="Phobius"/>
    </source>
</evidence>
<dbReference type="Proteomes" id="UP000503117">
    <property type="component" value="Chromosome"/>
</dbReference>